<dbReference type="EMBL" id="CM020618">
    <property type="protein sequence ID" value="KAK1860192.1"/>
    <property type="molecule type" value="Genomic_DNA"/>
</dbReference>
<sequence>MRVAVLGASGPVGAATVRALLAHPTASAVVAITRHPPPADAAVVDAPPATATATAATAAAAAAAAAAATAPWPVRHPRLAVVAGSVADAAGVGRALAAASPPVDALFVVPPPSPSIGQWVADVAAAAAAVGVARVAVLSVLRRVGSDAPYGEWFRTMEDRLAAAAAAADGDGPAAPGDGGAQLPCVLRAAMFYENLLALRDQLRSTGVLVGVAPPDAVTPSVAVADIAAAAAAVLTARPAEEGGGGWAHAGKTYELISDAPSHDATAAALSAVVPRPAVEEADAATRDAAPAPSGVLYKQVPAAEAVAAAMAAGVPEWTASSLVELAAATASGAVKMRTTSGDLRALLGGERGGMDVATWARSTADAWAAS</sequence>
<evidence type="ECO:0000313" key="2">
    <source>
        <dbReference type="Proteomes" id="UP000798662"/>
    </source>
</evidence>
<protein>
    <submittedName>
        <fullName evidence="1">Uncharacterized protein</fullName>
    </submittedName>
</protein>
<proteinExistence type="predicted"/>
<dbReference type="Proteomes" id="UP000798662">
    <property type="component" value="Chromosome 1"/>
</dbReference>
<gene>
    <name evidence="1" type="ORF">I4F81_002781</name>
</gene>
<organism evidence="1 2">
    <name type="scientific">Pyropia yezoensis</name>
    <name type="common">Susabi-nori</name>
    <name type="synonym">Porphyra yezoensis</name>
    <dbReference type="NCBI Taxonomy" id="2788"/>
    <lineage>
        <taxon>Eukaryota</taxon>
        <taxon>Rhodophyta</taxon>
        <taxon>Bangiophyceae</taxon>
        <taxon>Bangiales</taxon>
        <taxon>Bangiaceae</taxon>
        <taxon>Pyropia</taxon>
    </lineage>
</organism>
<comment type="caution">
    <text evidence="1">The sequence shown here is derived from an EMBL/GenBank/DDBJ whole genome shotgun (WGS) entry which is preliminary data.</text>
</comment>
<evidence type="ECO:0000313" key="1">
    <source>
        <dbReference type="EMBL" id="KAK1860192.1"/>
    </source>
</evidence>
<name>A0ACC3BQL5_PYRYE</name>
<reference evidence="1" key="1">
    <citation type="submission" date="2019-11" db="EMBL/GenBank/DDBJ databases">
        <title>Nori genome reveals adaptations in red seaweeds to the harsh intertidal environment.</title>
        <authorList>
            <person name="Wang D."/>
            <person name="Mao Y."/>
        </authorList>
    </citation>
    <scope>NUCLEOTIDE SEQUENCE</scope>
    <source>
        <tissue evidence="1">Gametophyte</tissue>
    </source>
</reference>
<accession>A0ACC3BQL5</accession>
<keyword evidence="2" id="KW-1185">Reference proteome</keyword>